<dbReference type="InterPro" id="IPR011330">
    <property type="entry name" value="Glyco_hydro/deAcase_b/a-brl"/>
</dbReference>
<dbReference type="Proteomes" id="UP000004491">
    <property type="component" value="Unassembled WGS sequence"/>
</dbReference>
<proteinExistence type="predicted"/>
<dbReference type="GO" id="GO:0005975">
    <property type="term" value="P:carbohydrate metabolic process"/>
    <property type="evidence" value="ECO:0007669"/>
    <property type="project" value="InterPro"/>
</dbReference>
<reference evidence="1" key="1">
    <citation type="journal article" date="2011" name="ISME J.">
        <title>The endosymbionts of the deep-sea tubeworms Riftia pachyptila and Tevnia jerichonana share an identical physiology as revealed by proteogenomic analyses.</title>
        <authorList>
            <person name="Gardebrecht A."/>
            <person name="Markert S."/>
            <person name="Felbeck H."/>
            <person name="Thuermer A."/>
            <person name="Albrecht D."/>
            <person name="Wollherr A."/>
            <person name="Kabisch J."/>
            <person name="Lehmann R."/>
            <person name="Daniel R."/>
            <person name="Liesegang H."/>
            <person name="Hecker M."/>
            <person name="Sievert S.M."/>
            <person name="Schweder T."/>
        </authorList>
    </citation>
    <scope>NUCLEOTIDE SEQUENCE [LARGE SCALE GENOMIC DNA]</scope>
</reference>
<evidence type="ECO:0000313" key="1">
    <source>
        <dbReference type="EMBL" id="EGV51202.1"/>
    </source>
</evidence>
<name>G2DDT9_9GAMM</name>
<comment type="caution">
    <text evidence="1">The sequence shown here is derived from an EMBL/GenBank/DDBJ whole genome shotgun (WGS) entry which is preliminary data.</text>
</comment>
<protein>
    <recommendedName>
        <fullName evidence="3">Polysaccharide deacetylase</fullName>
    </recommendedName>
</protein>
<sequence length="384" mass="42028">MSWSALCRLLRAVPSTANSAGSHCCRNQPGSGEGMAAAQLILSVDYEVFGDGSGEPRRCVQDPARRIMQVAEGFDAPVTLFVDAAGFAMMESELRSVCSVAAIKAQLAAALERGHDLQLHLHPQWEGGRMDAEGEWQLDLSRWRIADLSDGEIRVLLKEGRTWLEDLARSRQPDYRCIAFRAGGWCIQPSERVVRALRKLDFLIDSSVAPGMRNTTKGEWLDFTKAPKLPYWMTRGDVCTPEKKGLYEMPIATARIDPVRHMRALVAVKGRPDAGFASGCEGSYRGPGGTVSGVVGRLAKLSKLGQVMLDFSSMPSRVLIDVSRKWLKQFDGVTDVPLPLVAIGHTKNFSAASEQALAEYLEWASGEGIAFTTFPAWLDALNAD</sequence>
<gene>
    <name evidence="1" type="ORF">Rifp1Sym_br00090</name>
</gene>
<organism evidence="1 2">
    <name type="scientific">endosymbiont of Riftia pachyptila</name>
    <name type="common">vent Ph05</name>
    <dbReference type="NCBI Taxonomy" id="1048808"/>
    <lineage>
        <taxon>Bacteria</taxon>
        <taxon>Pseudomonadati</taxon>
        <taxon>Pseudomonadota</taxon>
        <taxon>Gammaproteobacteria</taxon>
        <taxon>sulfur-oxidizing symbionts</taxon>
    </lineage>
</organism>
<keyword evidence="2" id="KW-1185">Reference proteome</keyword>
<accession>G2DDT9</accession>
<evidence type="ECO:0000313" key="2">
    <source>
        <dbReference type="Proteomes" id="UP000004491"/>
    </source>
</evidence>
<dbReference type="AlphaFoldDB" id="G2DDT9"/>
<dbReference type="Gene3D" id="3.20.20.370">
    <property type="entry name" value="Glycoside hydrolase/deacetylase"/>
    <property type="match status" value="1"/>
</dbReference>
<dbReference type="SUPFAM" id="SSF88713">
    <property type="entry name" value="Glycoside hydrolase/deacetylase"/>
    <property type="match status" value="1"/>
</dbReference>
<dbReference type="EMBL" id="AFOC01000045">
    <property type="protein sequence ID" value="EGV51202.1"/>
    <property type="molecule type" value="Genomic_DNA"/>
</dbReference>
<evidence type="ECO:0008006" key="3">
    <source>
        <dbReference type="Google" id="ProtNLM"/>
    </source>
</evidence>
<dbReference type="PATRIC" id="fig|1048808.3.peg.1775"/>